<keyword evidence="1 4" id="KW-0349">Heme</keyword>
<dbReference type="Pfam" id="PF13442">
    <property type="entry name" value="Cytochrome_CBB3"/>
    <property type="match status" value="1"/>
</dbReference>
<accession>A0A538TJN2</accession>
<dbReference type="GO" id="GO:0009055">
    <property type="term" value="F:electron transfer activity"/>
    <property type="evidence" value="ECO:0007669"/>
    <property type="project" value="InterPro"/>
</dbReference>
<keyword evidence="2 4" id="KW-0479">Metal-binding</keyword>
<dbReference type="InterPro" id="IPR036909">
    <property type="entry name" value="Cyt_c-like_dom_sf"/>
</dbReference>
<dbReference type="PANTHER" id="PTHR40394">
    <property type="entry name" value="LIPOPROTEIN-RELATED"/>
    <property type="match status" value="1"/>
</dbReference>
<evidence type="ECO:0000259" key="6">
    <source>
        <dbReference type="PROSITE" id="PS51007"/>
    </source>
</evidence>
<evidence type="ECO:0000256" key="4">
    <source>
        <dbReference type="PROSITE-ProRule" id="PRU00433"/>
    </source>
</evidence>
<dbReference type="PROSITE" id="PS51257">
    <property type="entry name" value="PROKAR_LIPOPROTEIN"/>
    <property type="match status" value="1"/>
</dbReference>
<evidence type="ECO:0000256" key="5">
    <source>
        <dbReference type="SAM" id="SignalP"/>
    </source>
</evidence>
<sequence>MSRRAAWGGRMTGAAGIALIAMAAAGCSHQKQETAIEYMPDMAYQARVGAQHEDPLRPGMSVMRNPVEGTVPRGYTPYRYTPADSLIAQQELQNPLPRTAETLERGQRVYMTTCVVCHGPQGDGHGYIVPPFPMPPTLHSDKVRGWPDGRIFHVISVGQNLMPSYASQILPEDRWAVIDYVRALERSHRPLPSDLAGTAGAADSTGGKP</sequence>
<dbReference type="Proteomes" id="UP000317691">
    <property type="component" value="Unassembled WGS sequence"/>
</dbReference>
<protein>
    <submittedName>
        <fullName evidence="7">Cytochrome c</fullName>
    </submittedName>
</protein>
<dbReference type="SUPFAM" id="SSF46626">
    <property type="entry name" value="Cytochrome c"/>
    <property type="match status" value="1"/>
</dbReference>
<keyword evidence="5" id="KW-0732">Signal</keyword>
<organism evidence="7 8">
    <name type="scientific">Eiseniibacteriota bacterium</name>
    <dbReference type="NCBI Taxonomy" id="2212470"/>
    <lineage>
        <taxon>Bacteria</taxon>
        <taxon>Candidatus Eiseniibacteriota</taxon>
    </lineage>
</organism>
<evidence type="ECO:0000256" key="1">
    <source>
        <dbReference type="ARBA" id="ARBA00022617"/>
    </source>
</evidence>
<dbReference type="Gene3D" id="1.10.760.10">
    <property type="entry name" value="Cytochrome c-like domain"/>
    <property type="match status" value="1"/>
</dbReference>
<feature type="signal peptide" evidence="5">
    <location>
        <begin position="1"/>
        <end position="23"/>
    </location>
</feature>
<evidence type="ECO:0000313" key="7">
    <source>
        <dbReference type="EMBL" id="TMQ63823.1"/>
    </source>
</evidence>
<dbReference type="InterPro" id="IPR009056">
    <property type="entry name" value="Cyt_c-like_dom"/>
</dbReference>
<comment type="caution">
    <text evidence="7">The sequence shown here is derived from an EMBL/GenBank/DDBJ whole genome shotgun (WGS) entry which is preliminary data.</text>
</comment>
<feature type="chain" id="PRO_5022182028" evidence="5">
    <location>
        <begin position="24"/>
        <end position="209"/>
    </location>
</feature>
<dbReference type="AlphaFoldDB" id="A0A538TJN2"/>
<dbReference type="EMBL" id="VBOZ01000029">
    <property type="protein sequence ID" value="TMQ63823.1"/>
    <property type="molecule type" value="Genomic_DNA"/>
</dbReference>
<gene>
    <name evidence="7" type="ORF">E6K79_09280</name>
</gene>
<dbReference type="PROSITE" id="PS51007">
    <property type="entry name" value="CYTC"/>
    <property type="match status" value="1"/>
</dbReference>
<dbReference type="PANTHER" id="PTHR40394:SF2">
    <property type="entry name" value="QUINOL:CYTOCHROME C OXIDOREDUCTASE MEMBRANE PROTEIN"/>
    <property type="match status" value="1"/>
</dbReference>
<dbReference type="GO" id="GO:0046872">
    <property type="term" value="F:metal ion binding"/>
    <property type="evidence" value="ECO:0007669"/>
    <property type="project" value="UniProtKB-KW"/>
</dbReference>
<dbReference type="GO" id="GO:0020037">
    <property type="term" value="F:heme binding"/>
    <property type="evidence" value="ECO:0007669"/>
    <property type="project" value="InterPro"/>
</dbReference>
<name>A0A538TJN2_UNCEI</name>
<evidence type="ECO:0000256" key="2">
    <source>
        <dbReference type="ARBA" id="ARBA00022723"/>
    </source>
</evidence>
<evidence type="ECO:0000256" key="3">
    <source>
        <dbReference type="ARBA" id="ARBA00023004"/>
    </source>
</evidence>
<feature type="domain" description="Cytochrome c" evidence="6">
    <location>
        <begin position="101"/>
        <end position="185"/>
    </location>
</feature>
<reference evidence="7 8" key="1">
    <citation type="journal article" date="2019" name="Nat. Microbiol.">
        <title>Mediterranean grassland soil C-N compound turnover is dependent on rainfall and depth, and is mediated by genomically divergent microorganisms.</title>
        <authorList>
            <person name="Diamond S."/>
            <person name="Andeer P.F."/>
            <person name="Li Z."/>
            <person name="Crits-Christoph A."/>
            <person name="Burstein D."/>
            <person name="Anantharaman K."/>
            <person name="Lane K.R."/>
            <person name="Thomas B.C."/>
            <person name="Pan C."/>
            <person name="Northen T.R."/>
            <person name="Banfield J.F."/>
        </authorList>
    </citation>
    <scope>NUCLEOTIDE SEQUENCE [LARGE SCALE GENOMIC DNA]</scope>
    <source>
        <strain evidence="7">WS_9</strain>
    </source>
</reference>
<proteinExistence type="predicted"/>
<keyword evidence="3 4" id="KW-0408">Iron</keyword>
<evidence type="ECO:0000313" key="8">
    <source>
        <dbReference type="Proteomes" id="UP000317691"/>
    </source>
</evidence>